<evidence type="ECO:0000313" key="3">
    <source>
        <dbReference type="Proteomes" id="UP000093276"/>
    </source>
</evidence>
<sequence length="196" mass="22009">MNISHSAQDILHRYRNEAGAIKAEQGLILIPDVSGFTDFVPSICIEAGSYILRELLMAIMDSNRLGMKVSEVEGDAVLFYKFGLPPQIDLIIEQYEIMLKNFREKLDAIESLIDRKLNLSLKLVAHYGLFAEYAVGGFSKLYGNAVVQSHCLLKNTIQSSTYVLFTSELLNCSGSDRSFASEESYSYIDYKNRNLA</sequence>
<dbReference type="InterPro" id="IPR020503">
    <property type="entry name" value="Uncharacterised_Rv2561"/>
</dbReference>
<dbReference type="AlphaFoldDB" id="A0AAC9D4M4"/>
<reference evidence="2 3" key="1">
    <citation type="submission" date="2016-08" db="EMBL/GenBank/DDBJ databases">
        <title>Complete genome sequence of Flavobacterium johnsoniae strain GSE09, a volatile-producing biocontrol agent isolated from cucumber (Cucumis sativus).</title>
        <authorList>
            <person name="Jeong J.-J."/>
            <person name="Oh J.Y."/>
            <person name="Jim Y.J."/>
            <person name="Sang M.K."/>
            <person name="Kim K.D."/>
        </authorList>
    </citation>
    <scope>NUCLEOTIDE SEQUENCE [LARGE SCALE GENOMIC DNA]</scope>
    <source>
        <strain evidence="2 3">GSE09</strain>
    </source>
</reference>
<protein>
    <recommendedName>
        <fullName evidence="4">DUF2652 domain-containing protein</fullName>
    </recommendedName>
</protein>
<dbReference type="KEGG" id="fjg:BB050_03445"/>
<organism evidence="2 3">
    <name type="scientific">Flavobacterium anhuiense</name>
    <dbReference type="NCBI Taxonomy" id="459526"/>
    <lineage>
        <taxon>Bacteria</taxon>
        <taxon>Pseudomonadati</taxon>
        <taxon>Bacteroidota</taxon>
        <taxon>Flavobacteriia</taxon>
        <taxon>Flavobacteriales</taxon>
        <taxon>Flavobacteriaceae</taxon>
        <taxon>Flavobacterium</taxon>
    </lineage>
</organism>
<evidence type="ECO:0000256" key="1">
    <source>
        <dbReference type="SAM" id="Coils"/>
    </source>
</evidence>
<keyword evidence="1" id="KW-0175">Coiled coil</keyword>
<feature type="coiled-coil region" evidence="1">
    <location>
        <begin position="92"/>
        <end position="119"/>
    </location>
</feature>
<dbReference type="Proteomes" id="UP000093276">
    <property type="component" value="Chromosome"/>
</dbReference>
<name>A0AAC9D4M4_9FLAO</name>
<evidence type="ECO:0008006" key="4">
    <source>
        <dbReference type="Google" id="ProtNLM"/>
    </source>
</evidence>
<proteinExistence type="predicted"/>
<dbReference type="Pfam" id="PF10851">
    <property type="entry name" value="DUF2652"/>
    <property type="match status" value="1"/>
</dbReference>
<gene>
    <name evidence="2" type="ORF">BB050_03445</name>
</gene>
<dbReference type="EMBL" id="CP016907">
    <property type="protein sequence ID" value="AOC96534.1"/>
    <property type="molecule type" value="Genomic_DNA"/>
</dbReference>
<evidence type="ECO:0000313" key="2">
    <source>
        <dbReference type="EMBL" id="AOC96534.1"/>
    </source>
</evidence>
<accession>A0AAC9D4M4</accession>